<dbReference type="GO" id="GO:0008961">
    <property type="term" value="F:phosphatidylglycerol-prolipoprotein diacylglyceryl transferase activity"/>
    <property type="evidence" value="ECO:0007669"/>
    <property type="project" value="UniProtKB-UniRule"/>
</dbReference>
<dbReference type="EC" id="2.5.1.145" evidence="7"/>
<keyword evidence="9" id="KW-1185">Reference proteome</keyword>
<evidence type="ECO:0000256" key="1">
    <source>
        <dbReference type="ARBA" id="ARBA00007150"/>
    </source>
</evidence>
<feature type="transmembrane region" description="Helical" evidence="7">
    <location>
        <begin position="62"/>
        <end position="83"/>
    </location>
</feature>
<proteinExistence type="inferred from homology"/>
<organism evidence="8 9">
    <name type="scientific">Campylobacter sputorum subsp. sputorum</name>
    <dbReference type="NCBI Taxonomy" id="32024"/>
    <lineage>
        <taxon>Bacteria</taxon>
        <taxon>Pseudomonadati</taxon>
        <taxon>Campylobacterota</taxon>
        <taxon>Epsilonproteobacteria</taxon>
        <taxon>Campylobacterales</taxon>
        <taxon>Campylobacteraceae</taxon>
        <taxon>Campylobacter</taxon>
    </lineage>
</organism>
<feature type="transmembrane region" description="Helical" evidence="7">
    <location>
        <begin position="103"/>
        <end position="126"/>
    </location>
</feature>
<feature type="transmembrane region" description="Helical" evidence="7">
    <location>
        <begin position="133"/>
        <end position="151"/>
    </location>
</feature>
<dbReference type="GO" id="GO:0042158">
    <property type="term" value="P:lipoprotein biosynthetic process"/>
    <property type="evidence" value="ECO:0007669"/>
    <property type="project" value="UniProtKB-UniRule"/>
</dbReference>
<feature type="transmembrane region" description="Helical" evidence="7">
    <location>
        <begin position="212"/>
        <end position="229"/>
    </location>
</feature>
<dbReference type="RefSeq" id="WP_089182213.1">
    <property type="nucleotide sequence ID" value="NZ_CP043427.1"/>
</dbReference>
<dbReference type="Pfam" id="PF01790">
    <property type="entry name" value="LGT"/>
    <property type="match status" value="1"/>
</dbReference>
<sequence length="273" mass="31789">MNWWSEIYSKFDPVAFSIFGLNVHWYGIMYVLALLVALWAAKYFVKKDNLGFSDKTLDNYFIWVEIGVILGARLGFVFIYSNAQMFYLTHPWEIFNPFYNGKFVGISGMSYHGAVIGFIIATFWFCKKYNQNSWKLLDLVAICIPLGYIFGRVGNFLNKELVGVVTDVSWAINVNGVLRHPSQLYEAFLEGILVFIILFIYRKYKKFDGELISLYVILYSIMRFVSEIFRQPDVQIGEVFLGLSMGQILSFLMLFLGIFVYLYLKNKTYKNHT</sequence>
<evidence type="ECO:0000256" key="2">
    <source>
        <dbReference type="ARBA" id="ARBA00022475"/>
    </source>
</evidence>
<feature type="transmembrane region" description="Helical" evidence="7">
    <location>
        <begin position="241"/>
        <end position="264"/>
    </location>
</feature>
<dbReference type="OrthoDB" id="871140at2"/>
<keyword evidence="4 7" id="KW-0812">Transmembrane</keyword>
<dbReference type="InterPro" id="IPR001640">
    <property type="entry name" value="Lgt"/>
</dbReference>
<keyword evidence="2 7" id="KW-1003">Cell membrane</keyword>
<dbReference type="STRING" id="32024.GCA_000788295_00753"/>
<keyword evidence="8" id="KW-0449">Lipoprotein</keyword>
<dbReference type="Proteomes" id="UP000254920">
    <property type="component" value="Unassembled WGS sequence"/>
</dbReference>
<protein>
    <recommendedName>
        <fullName evidence="7">Phosphatidylglycerol--prolipoprotein diacylglyceryl transferase</fullName>
        <ecNumber evidence="7">2.5.1.145</ecNumber>
    </recommendedName>
</protein>
<comment type="catalytic activity">
    <reaction evidence="7">
        <text>L-cysteinyl-[prolipoprotein] + a 1,2-diacyl-sn-glycero-3-phospho-(1'-sn-glycerol) = an S-1,2-diacyl-sn-glyceryl-L-cysteinyl-[prolipoprotein] + sn-glycerol 1-phosphate + H(+)</text>
        <dbReference type="Rhea" id="RHEA:56712"/>
        <dbReference type="Rhea" id="RHEA-COMP:14679"/>
        <dbReference type="Rhea" id="RHEA-COMP:14680"/>
        <dbReference type="ChEBI" id="CHEBI:15378"/>
        <dbReference type="ChEBI" id="CHEBI:29950"/>
        <dbReference type="ChEBI" id="CHEBI:57685"/>
        <dbReference type="ChEBI" id="CHEBI:64716"/>
        <dbReference type="ChEBI" id="CHEBI:140658"/>
        <dbReference type="EC" id="2.5.1.145"/>
    </reaction>
</comment>
<comment type="subcellular location">
    <subcellularLocation>
        <location evidence="7">Cell membrane</location>
        <topology evidence="7">Multi-pass membrane protein</topology>
    </subcellularLocation>
</comment>
<evidence type="ECO:0000256" key="3">
    <source>
        <dbReference type="ARBA" id="ARBA00022679"/>
    </source>
</evidence>
<evidence type="ECO:0000256" key="7">
    <source>
        <dbReference type="HAMAP-Rule" id="MF_01147"/>
    </source>
</evidence>
<dbReference type="PANTHER" id="PTHR30589">
    <property type="entry name" value="PROLIPOPROTEIN DIACYLGLYCERYL TRANSFERASE"/>
    <property type="match status" value="1"/>
</dbReference>
<evidence type="ECO:0000256" key="5">
    <source>
        <dbReference type="ARBA" id="ARBA00022989"/>
    </source>
</evidence>
<dbReference type="PROSITE" id="PS01311">
    <property type="entry name" value="LGT"/>
    <property type="match status" value="1"/>
</dbReference>
<keyword evidence="5 7" id="KW-1133">Transmembrane helix</keyword>
<comment type="pathway">
    <text evidence="7">Protein modification; lipoprotein biosynthesis (diacylglyceryl transfer).</text>
</comment>
<dbReference type="GeneID" id="93090355"/>
<evidence type="ECO:0000256" key="4">
    <source>
        <dbReference type="ARBA" id="ARBA00022692"/>
    </source>
</evidence>
<keyword evidence="6 7" id="KW-0472">Membrane</keyword>
<feature type="transmembrane region" description="Helical" evidence="7">
    <location>
        <begin position="23"/>
        <end position="41"/>
    </location>
</feature>
<dbReference type="AlphaFoldDB" id="A0A381DLD7"/>
<accession>A0A381DLD7</accession>
<feature type="transmembrane region" description="Helical" evidence="7">
    <location>
        <begin position="183"/>
        <end position="200"/>
    </location>
</feature>
<dbReference type="NCBIfam" id="TIGR00544">
    <property type="entry name" value="lgt"/>
    <property type="match status" value="1"/>
</dbReference>
<dbReference type="GO" id="GO:0005886">
    <property type="term" value="C:plasma membrane"/>
    <property type="evidence" value="ECO:0007669"/>
    <property type="project" value="UniProtKB-SubCell"/>
</dbReference>
<dbReference type="HAMAP" id="MF_01147">
    <property type="entry name" value="Lgt"/>
    <property type="match status" value="1"/>
</dbReference>
<evidence type="ECO:0000313" key="9">
    <source>
        <dbReference type="Proteomes" id="UP000254920"/>
    </source>
</evidence>
<comment type="similarity">
    <text evidence="1 7">Belongs to the Lgt family.</text>
</comment>
<name>A0A381DLD7_9BACT</name>
<feature type="binding site" evidence="7">
    <location>
        <position position="152"/>
    </location>
    <ligand>
        <name>a 1,2-diacyl-sn-glycero-3-phospho-(1'-sn-glycerol)</name>
        <dbReference type="ChEBI" id="CHEBI:64716"/>
    </ligand>
</feature>
<gene>
    <name evidence="7 8" type="primary">lgt</name>
    <name evidence="8" type="ORF">NCTC12475_01717</name>
</gene>
<evidence type="ECO:0000256" key="6">
    <source>
        <dbReference type="ARBA" id="ARBA00023136"/>
    </source>
</evidence>
<keyword evidence="8" id="KW-0328">Glycosyltransferase</keyword>
<dbReference type="EMBL" id="UFVD01000001">
    <property type="protein sequence ID" value="SUX11489.1"/>
    <property type="molecule type" value="Genomic_DNA"/>
</dbReference>
<dbReference type="UniPathway" id="UPA00664"/>
<keyword evidence="3 7" id="KW-0808">Transferase</keyword>
<comment type="function">
    <text evidence="7">Catalyzes the transfer of the diacylglyceryl group from phosphatidylglycerol to the sulfhydryl group of the N-terminal cysteine of a prolipoprotein, the first step in the formation of mature lipoproteins.</text>
</comment>
<evidence type="ECO:0000313" key="8">
    <source>
        <dbReference type="EMBL" id="SUX11489.1"/>
    </source>
</evidence>
<reference evidence="8 9" key="1">
    <citation type="submission" date="2018-06" db="EMBL/GenBank/DDBJ databases">
        <authorList>
            <consortium name="Pathogen Informatics"/>
            <person name="Doyle S."/>
        </authorList>
    </citation>
    <scope>NUCLEOTIDE SEQUENCE [LARGE SCALE GENOMIC DNA]</scope>
    <source>
        <strain evidence="8 9">NCTC12475</strain>
    </source>
</reference>
<dbReference type="PANTHER" id="PTHR30589:SF0">
    <property type="entry name" value="PHOSPHATIDYLGLYCEROL--PROLIPOPROTEIN DIACYLGLYCERYL TRANSFERASE"/>
    <property type="match status" value="1"/>
</dbReference>